<dbReference type="Gene3D" id="1.25.40.10">
    <property type="entry name" value="Tetratricopeptide repeat domain"/>
    <property type="match status" value="1"/>
</dbReference>
<evidence type="ECO:0000259" key="3">
    <source>
        <dbReference type="Pfam" id="PF00931"/>
    </source>
</evidence>
<dbReference type="InterPro" id="IPR011990">
    <property type="entry name" value="TPR-like_helical_dom_sf"/>
</dbReference>
<gene>
    <name evidence="4" type="ORF">Q3M24_10555</name>
</gene>
<dbReference type="SMART" id="SM00028">
    <property type="entry name" value="TPR"/>
    <property type="match status" value="5"/>
</dbReference>
<evidence type="ECO:0000313" key="4">
    <source>
        <dbReference type="EMBL" id="XCN75146.1"/>
    </source>
</evidence>
<accession>A0AAU8M0X2</accession>
<reference evidence="4" key="2">
    <citation type="submission" date="2024-06" db="EMBL/GenBank/DDBJ databases">
        <authorList>
            <person name="Plum-Jensen L.E."/>
            <person name="Schramm A."/>
            <person name="Marshall I.P.G."/>
        </authorList>
    </citation>
    <scope>NUCLEOTIDE SEQUENCE</scope>
    <source>
        <strain evidence="4">Rat1</strain>
    </source>
</reference>
<evidence type="ECO:0000256" key="1">
    <source>
        <dbReference type="PROSITE-ProRule" id="PRU00339"/>
    </source>
</evidence>
<dbReference type="KEGG" id="eaj:Q3M24_10555"/>
<feature type="repeat" description="TPR" evidence="1">
    <location>
        <begin position="511"/>
        <end position="544"/>
    </location>
</feature>
<evidence type="ECO:0000256" key="2">
    <source>
        <dbReference type="SAM" id="MobiDB-lite"/>
    </source>
</evidence>
<dbReference type="Pfam" id="PF00931">
    <property type="entry name" value="NB-ARC"/>
    <property type="match status" value="1"/>
</dbReference>
<organism evidence="4">
    <name type="scientific">Candidatus Electrothrix aestuarii</name>
    <dbReference type="NCBI Taxonomy" id="3062594"/>
    <lineage>
        <taxon>Bacteria</taxon>
        <taxon>Pseudomonadati</taxon>
        <taxon>Thermodesulfobacteriota</taxon>
        <taxon>Desulfobulbia</taxon>
        <taxon>Desulfobulbales</taxon>
        <taxon>Desulfobulbaceae</taxon>
        <taxon>Candidatus Electrothrix</taxon>
    </lineage>
</organism>
<dbReference type="PANTHER" id="PTHR47691">
    <property type="entry name" value="REGULATOR-RELATED"/>
    <property type="match status" value="1"/>
</dbReference>
<feature type="compositionally biased region" description="Polar residues" evidence="2">
    <location>
        <begin position="7"/>
        <end position="24"/>
    </location>
</feature>
<proteinExistence type="predicted"/>
<keyword evidence="1" id="KW-0802">TPR repeat</keyword>
<dbReference type="PANTHER" id="PTHR47691:SF3">
    <property type="entry name" value="HTH-TYPE TRANSCRIPTIONAL REGULATOR RV0890C-RELATED"/>
    <property type="match status" value="1"/>
</dbReference>
<name>A0AAU8M0X2_9BACT</name>
<dbReference type="InterPro" id="IPR019734">
    <property type="entry name" value="TPR_rpt"/>
</dbReference>
<feature type="repeat" description="TPR" evidence="1">
    <location>
        <begin position="551"/>
        <end position="584"/>
    </location>
</feature>
<dbReference type="EMBL" id="CP159373">
    <property type="protein sequence ID" value="XCN75146.1"/>
    <property type="molecule type" value="Genomic_DNA"/>
</dbReference>
<dbReference type="AlphaFoldDB" id="A0AAU8M0X2"/>
<sequence>MPDPESSYENTVTNSGPGDQNIAQGDNAVGKQINDNRSSTQTIEGNANTVAGRDVRIEHHHHPPTSPESACILPTEDDIFLHREAELAWLDEHLSPDRVVAVCGPGGMGKSALAARAVRSLPPDRFPDGIIFHTFYHQAETTKALQTIAHALGLKAEADLEQQVAAALGSRQALLVLDGAEEAEDLQAVLPLRGRCGVLVTTRKKSDCGPFRWDLQALPDDEAEEVLRAWGGQAGDQEAIEQIAELLGGWPVALRLAGHYLHSTGEPATDYLRWLQEEPFKELGESEEHQRDNAALLLRRSTAQVGEDARLVLGLAGCLAFDLLSPAPMTALLEGDERRCRKAVNELVNYGLLERRGERLHIGHALIHEYAARNLALSRETLERVAAYYIDWCREQSAAGVPGYARMDDERGHCLRLIRACLDGELWQEVKDLVGAIQVYLDRQGWWTERLAALEMRLTAARQTGDRRDEAWCLNSLGYTCARRGDQEKALAWFEQCLPVYHEQGMRKEEGVLLNNMAYIYDDLGKYEQALEQYEQSLSIRREVGDREGEGTTLNNIGTLYWAQKKYDEALPYYEQCLPIHREVGDTIGEGTTLNNIASIYDAQGKPGKAVEYYKKALAIVTELGDRKLEAEDSWNIGLAYEDMGDFTKAEEYIALAVEIEEQIGHPDLENDRNHLKQLRAKRRGA</sequence>
<feature type="domain" description="NB-ARC" evidence="3">
    <location>
        <begin position="88"/>
        <end position="209"/>
    </location>
</feature>
<dbReference type="SUPFAM" id="SSF48452">
    <property type="entry name" value="TPR-like"/>
    <property type="match status" value="2"/>
</dbReference>
<dbReference type="Gene3D" id="3.40.50.300">
    <property type="entry name" value="P-loop containing nucleotide triphosphate hydrolases"/>
    <property type="match status" value="1"/>
</dbReference>
<dbReference type="Pfam" id="PF13424">
    <property type="entry name" value="TPR_12"/>
    <property type="match status" value="3"/>
</dbReference>
<protein>
    <submittedName>
        <fullName evidence="4">Tetratricopeptide repeat protein</fullName>
    </submittedName>
</protein>
<feature type="compositionally biased region" description="Polar residues" evidence="2">
    <location>
        <begin position="33"/>
        <end position="46"/>
    </location>
</feature>
<dbReference type="InterPro" id="IPR027417">
    <property type="entry name" value="P-loop_NTPase"/>
</dbReference>
<dbReference type="SUPFAM" id="SSF52540">
    <property type="entry name" value="P-loop containing nucleoside triphosphate hydrolases"/>
    <property type="match status" value="1"/>
</dbReference>
<reference evidence="4" key="1">
    <citation type="journal article" date="2024" name="Syst. Appl. Microbiol.">
        <title>First single-strain enrichments of Electrothrix cable bacteria, description of E. aestuarii sp. nov. and E. rattekaaiensis sp. nov., and proposal of a cable bacteria taxonomy following the rules of the SeqCode.</title>
        <authorList>
            <person name="Plum-Jensen L.E."/>
            <person name="Schramm A."/>
            <person name="Marshall I.P.G."/>
        </authorList>
    </citation>
    <scope>NUCLEOTIDE SEQUENCE</scope>
    <source>
        <strain evidence="4">Rat1</strain>
    </source>
</reference>
<dbReference type="PRINTS" id="PR00364">
    <property type="entry name" value="DISEASERSIST"/>
</dbReference>
<dbReference type="InterPro" id="IPR002182">
    <property type="entry name" value="NB-ARC"/>
</dbReference>
<dbReference type="GO" id="GO:0043531">
    <property type="term" value="F:ADP binding"/>
    <property type="evidence" value="ECO:0007669"/>
    <property type="project" value="InterPro"/>
</dbReference>
<dbReference type="PROSITE" id="PS50005">
    <property type="entry name" value="TPR"/>
    <property type="match status" value="2"/>
</dbReference>
<feature type="region of interest" description="Disordered" evidence="2">
    <location>
        <begin position="1"/>
        <end position="46"/>
    </location>
</feature>